<name>A0A5S9WKU1_ARATH</name>
<accession>A0A5S9WKU1</accession>
<organism evidence="1 2">
    <name type="scientific">Arabidopsis thaliana</name>
    <name type="common">Mouse-ear cress</name>
    <dbReference type="NCBI Taxonomy" id="3702"/>
    <lineage>
        <taxon>Eukaryota</taxon>
        <taxon>Viridiplantae</taxon>
        <taxon>Streptophyta</taxon>
        <taxon>Embryophyta</taxon>
        <taxon>Tracheophyta</taxon>
        <taxon>Spermatophyta</taxon>
        <taxon>Magnoliopsida</taxon>
        <taxon>eudicotyledons</taxon>
        <taxon>Gunneridae</taxon>
        <taxon>Pentapetalae</taxon>
        <taxon>rosids</taxon>
        <taxon>malvids</taxon>
        <taxon>Brassicales</taxon>
        <taxon>Brassicaceae</taxon>
        <taxon>Camelineae</taxon>
        <taxon>Arabidopsis</taxon>
    </lineage>
</organism>
<dbReference type="Proteomes" id="UP000434276">
    <property type="component" value="Unassembled WGS sequence"/>
</dbReference>
<evidence type="ECO:0000313" key="2">
    <source>
        <dbReference type="Proteomes" id="UP000434276"/>
    </source>
</evidence>
<protein>
    <submittedName>
        <fullName evidence="1">Uncharacterized protein</fullName>
    </submittedName>
</protein>
<proteinExistence type="predicted"/>
<reference evidence="1 2" key="1">
    <citation type="submission" date="2019-12" db="EMBL/GenBank/DDBJ databases">
        <authorList>
            <person name="Jiao W.-B."/>
            <person name="Schneeberger K."/>
        </authorList>
    </citation>
    <scope>NUCLEOTIDE SEQUENCE [LARGE SCALE GENOMIC DNA]</scope>
    <source>
        <strain evidence="2">cv. C24</strain>
    </source>
</reference>
<sequence>MKICCSSLVTEAKLMKTKLMTVKLNHLDLRLLGTSVTATLYQAFHHMLKLKASDLQSL</sequence>
<evidence type="ECO:0000313" key="1">
    <source>
        <dbReference type="EMBL" id="CAA0286150.1"/>
    </source>
</evidence>
<dbReference type="EMBL" id="CACSHJ010000087">
    <property type="protein sequence ID" value="CAA0286150.1"/>
    <property type="molecule type" value="Genomic_DNA"/>
</dbReference>
<gene>
    <name evidence="1" type="ORF">C24_LOCUS4121</name>
</gene>
<dbReference type="AlphaFoldDB" id="A0A5S9WKU1"/>